<feature type="region of interest" description="Disordered" evidence="1">
    <location>
        <begin position="328"/>
        <end position="349"/>
    </location>
</feature>
<feature type="compositionally biased region" description="Polar residues" evidence="1">
    <location>
        <begin position="219"/>
        <end position="233"/>
    </location>
</feature>
<organism evidence="3 4">
    <name type="scientific">Armillaria novae-zelandiae</name>
    <dbReference type="NCBI Taxonomy" id="153914"/>
    <lineage>
        <taxon>Eukaryota</taxon>
        <taxon>Fungi</taxon>
        <taxon>Dikarya</taxon>
        <taxon>Basidiomycota</taxon>
        <taxon>Agaricomycotina</taxon>
        <taxon>Agaricomycetes</taxon>
        <taxon>Agaricomycetidae</taxon>
        <taxon>Agaricales</taxon>
        <taxon>Marasmiineae</taxon>
        <taxon>Physalacriaceae</taxon>
        <taxon>Armillaria</taxon>
    </lineage>
</organism>
<feature type="domain" description="DNA replication checkpoint mediator MRC1" evidence="2">
    <location>
        <begin position="920"/>
        <end position="1059"/>
    </location>
</feature>
<feature type="region of interest" description="Disordered" evidence="1">
    <location>
        <begin position="282"/>
        <end position="316"/>
    </location>
</feature>
<feature type="compositionally biased region" description="Basic residues" evidence="1">
    <location>
        <begin position="234"/>
        <end position="244"/>
    </location>
</feature>
<feature type="compositionally biased region" description="Acidic residues" evidence="1">
    <location>
        <begin position="1017"/>
        <end position="1030"/>
    </location>
</feature>
<feature type="compositionally biased region" description="Basic and acidic residues" evidence="1">
    <location>
        <begin position="976"/>
        <end position="1007"/>
    </location>
</feature>
<name>A0AA39PUB6_9AGAR</name>
<feature type="compositionally biased region" description="Low complexity" evidence="1">
    <location>
        <begin position="139"/>
        <end position="155"/>
    </location>
</feature>
<gene>
    <name evidence="3" type="ORF">IW261DRAFT_1433491</name>
</gene>
<feature type="region of interest" description="Disordered" evidence="1">
    <location>
        <begin position="868"/>
        <end position="1054"/>
    </location>
</feature>
<evidence type="ECO:0000313" key="3">
    <source>
        <dbReference type="EMBL" id="KAK0490690.1"/>
    </source>
</evidence>
<evidence type="ECO:0000259" key="2">
    <source>
        <dbReference type="Pfam" id="PF09444"/>
    </source>
</evidence>
<feature type="compositionally biased region" description="Acidic residues" evidence="1">
    <location>
        <begin position="516"/>
        <end position="531"/>
    </location>
</feature>
<feature type="region of interest" description="Disordered" evidence="1">
    <location>
        <begin position="1"/>
        <end position="63"/>
    </location>
</feature>
<dbReference type="EMBL" id="JAUEPR010000001">
    <property type="protein sequence ID" value="KAK0490690.1"/>
    <property type="molecule type" value="Genomic_DNA"/>
</dbReference>
<keyword evidence="4" id="KW-1185">Reference proteome</keyword>
<feature type="compositionally biased region" description="Low complexity" evidence="1">
    <location>
        <begin position="870"/>
        <end position="880"/>
    </location>
</feature>
<feature type="region of interest" description="Disordered" evidence="1">
    <location>
        <begin position="460"/>
        <end position="536"/>
    </location>
</feature>
<feature type="region of interest" description="Disordered" evidence="1">
    <location>
        <begin position="139"/>
        <end position="270"/>
    </location>
</feature>
<comment type="caution">
    <text evidence="3">The sequence shown here is derived from an EMBL/GenBank/DDBJ whole genome shotgun (WGS) entry which is preliminary data.</text>
</comment>
<dbReference type="Pfam" id="PF09444">
    <property type="entry name" value="MRC1"/>
    <property type="match status" value="1"/>
</dbReference>
<dbReference type="AlphaFoldDB" id="A0AA39PUB6"/>
<feature type="region of interest" description="Disordered" evidence="1">
    <location>
        <begin position="396"/>
        <end position="434"/>
    </location>
</feature>
<feature type="compositionally biased region" description="Polar residues" evidence="1">
    <location>
        <begin position="1"/>
        <end position="11"/>
    </location>
</feature>
<proteinExistence type="predicted"/>
<accession>A0AA39PUB6</accession>
<dbReference type="Proteomes" id="UP001175227">
    <property type="component" value="Unassembled WGS sequence"/>
</dbReference>
<feature type="compositionally biased region" description="Acidic residues" evidence="1">
    <location>
        <begin position="948"/>
        <end position="959"/>
    </location>
</feature>
<feature type="compositionally biased region" description="Polar residues" evidence="1">
    <location>
        <begin position="675"/>
        <end position="690"/>
    </location>
</feature>
<feature type="region of interest" description="Disordered" evidence="1">
    <location>
        <begin position="1103"/>
        <end position="1251"/>
    </location>
</feature>
<evidence type="ECO:0000256" key="1">
    <source>
        <dbReference type="SAM" id="MobiDB-lite"/>
    </source>
</evidence>
<dbReference type="InterPro" id="IPR018564">
    <property type="entry name" value="Repl_chkpnt_MRC1_dom"/>
</dbReference>
<feature type="region of interest" description="Disordered" evidence="1">
    <location>
        <begin position="640"/>
        <end position="695"/>
    </location>
</feature>
<feature type="compositionally biased region" description="Basic and acidic residues" evidence="1">
    <location>
        <begin position="1163"/>
        <end position="1186"/>
    </location>
</feature>
<feature type="compositionally biased region" description="Acidic residues" evidence="1">
    <location>
        <begin position="925"/>
        <end position="936"/>
    </location>
</feature>
<feature type="compositionally biased region" description="Low complexity" evidence="1">
    <location>
        <begin position="298"/>
        <end position="313"/>
    </location>
</feature>
<protein>
    <recommendedName>
        <fullName evidence="2">DNA replication checkpoint mediator MRC1 domain-containing protein</fullName>
    </recommendedName>
</protein>
<evidence type="ECO:0000313" key="4">
    <source>
        <dbReference type="Proteomes" id="UP001175227"/>
    </source>
</evidence>
<sequence length="1251" mass="138610">MPIPNDSSFVADSTATSPPAPPPPRPARTYGRQRPSSSSRYEVLKTGLKSGEEVPASSEGEQELNHVVKDATTGSFRFAFQDKLAAMNEDSDGDGEDGEKTLLGVDAYPDIGYGSPGSICPAKATTGILEDSLTDLAISTQTELPTTLSTPSLLRTKSRRVSRVDSDSDPESESIQSTSSPIKRTRHSSTPPTSDDELPTADKIHRTRATRRVVEEQSAHPQHSGYESKSTAGRSKKRPRTKAPTKKERKETVLNGARIAADRDTSIAQKQSGWNMSKLLKTIRHEPSSDPIQPFSSPPVVSEASAATTSASSMSYEEVKPNFFPTVMESDDEMPEVGDLRKKQVQSPRKVLAEKKKKILALQAQQQSARAQESDEDDDLVVAAPDTPAIQRLLGVQGPSGAKKTHSTLAGISLGSGSKQREPHHAPYNIRSSLQNLKSHRDLNIALMANAQKVAAEVKRAKEQDWQRHGGTLKEVIPTHAPAAETRRDEDEDEEDLDYVPPDRGSASPPPRKVNDDDDDNEQSAEDEDVTMVDRDYDTETEDGEVFVARPRGQRVLRVVEDDDSDVENLRTRPLPTGRILVEDSMIMEDENTPIPQATLKFSLDEQSDKENNIELMYDVDDDKENATVFPRSVQRPAFSRSLFGQENNSDDALSEADRMPRLPLSTLEEDRSSPGRQSFTDRLQSTVSLDNDDCMPPPSLRPRFELSPAGASGFSQFSQTQSTTSALQPGFSDLYADATQKRDDGFTELFGGKGGFGLSKMRKTGSTDLDLTQDISLGPAFQVGNSSKLKEADAIFEKEQEYVLQEANQVPQKQSDLYVNSDGYLTQTRPDTSPEVYQPLSRLTQMQTQTQTPAMPQTQRQALETLEYTPDLTPSLPSPSRKRRIVKRAVSPSPLYGTSRRSSSKPRESKTSKPKVPLKKSEFVEAEAQESDDDEMRGFGLFKGPTADDEEEGQDLDQELPSLVDHTALDEATIAEEKVREKYQEQAEQDDLRLQKYHQDAADGKYRSKKRRNGVDIDDSDSDDDDDVGDERRRRRMNKKQRTDMVALESNPTTAAFAGEYKKTIGDDEDTVMLHSELTQEPEAEEEEVRESITRAEIVRQVQERAQNSEFDDDEPFDPHNTDWLDAGSDNDGGMLKFARQQRGRTVQGPQRHIEEYDEASESQHKPTVDYDNRMKDWAKTESRSGRLGKMSRSVGSAAITGHTKVKAGGGSLRQTAGQASSSRRTEERPRPLKPAPSVLSGVDRSNRFG</sequence>
<feature type="compositionally biased region" description="Polar residues" evidence="1">
    <location>
        <begin position="175"/>
        <end position="193"/>
    </location>
</feature>
<reference evidence="3" key="1">
    <citation type="submission" date="2023-06" db="EMBL/GenBank/DDBJ databases">
        <authorList>
            <consortium name="Lawrence Berkeley National Laboratory"/>
            <person name="Ahrendt S."/>
            <person name="Sahu N."/>
            <person name="Indic B."/>
            <person name="Wong-Bajracharya J."/>
            <person name="Merenyi Z."/>
            <person name="Ke H.-M."/>
            <person name="Monk M."/>
            <person name="Kocsube S."/>
            <person name="Drula E."/>
            <person name="Lipzen A."/>
            <person name="Balint B."/>
            <person name="Henrissat B."/>
            <person name="Andreopoulos B."/>
            <person name="Martin F.M."/>
            <person name="Harder C.B."/>
            <person name="Rigling D."/>
            <person name="Ford K.L."/>
            <person name="Foster G.D."/>
            <person name="Pangilinan J."/>
            <person name="Papanicolaou A."/>
            <person name="Barry K."/>
            <person name="LaButti K."/>
            <person name="Viragh M."/>
            <person name="Koriabine M."/>
            <person name="Yan M."/>
            <person name="Riley R."/>
            <person name="Champramary S."/>
            <person name="Plett K.L."/>
            <person name="Tsai I.J."/>
            <person name="Slot J."/>
            <person name="Sipos G."/>
            <person name="Plett J."/>
            <person name="Nagy L.G."/>
            <person name="Grigoriev I.V."/>
        </authorList>
    </citation>
    <scope>NUCLEOTIDE SEQUENCE</scope>
    <source>
        <strain evidence="3">ICMP 16352</strain>
    </source>
</reference>
<feature type="compositionally biased region" description="Polar residues" evidence="1">
    <location>
        <begin position="407"/>
        <end position="418"/>
    </location>
</feature>